<evidence type="ECO:0000256" key="2">
    <source>
        <dbReference type="ARBA" id="ARBA00022448"/>
    </source>
</evidence>
<evidence type="ECO:0000256" key="3">
    <source>
        <dbReference type="ARBA" id="ARBA00022617"/>
    </source>
</evidence>
<feature type="binding site" description="proximal binding residue" evidence="7">
    <location>
        <position position="93"/>
    </location>
    <ligand>
        <name>heme</name>
        <dbReference type="ChEBI" id="CHEBI:30413"/>
    </ligand>
    <ligandPart>
        <name>Fe</name>
        <dbReference type="ChEBI" id="CHEBI:18248"/>
    </ligandPart>
</feature>
<evidence type="ECO:0000313" key="12">
    <source>
        <dbReference type="Proteomes" id="UP001169491"/>
    </source>
</evidence>
<keyword evidence="2 6" id="KW-0813">Transport</keyword>
<reference evidence="12 13" key="1">
    <citation type="submission" date="2021-03" db="EMBL/GenBank/DDBJ databases">
        <title>Pseudidiomarina terrestris, a new bacterium isolated from saline soil.</title>
        <authorList>
            <person name="Galisteo C."/>
            <person name="De La Haba R."/>
            <person name="Sanchez-Porro C."/>
            <person name="Ventosa A."/>
        </authorList>
    </citation>
    <scope>NUCLEOTIDE SEQUENCE [LARGE SCALE GENOMIC DNA]</scope>
    <source>
        <strain evidence="10 13">1APP75-32.1</strain>
        <strain evidence="12">1APR75-15</strain>
        <strain evidence="11">1ASR75-15</strain>
    </source>
</reference>
<evidence type="ECO:0000256" key="1">
    <source>
        <dbReference type="ARBA" id="ARBA00009660"/>
    </source>
</evidence>
<dbReference type="RefSeq" id="WP_301773737.1">
    <property type="nucleotide sequence ID" value="NZ_JAGGJB010000001.1"/>
</dbReference>
<dbReference type="CDD" id="cd00454">
    <property type="entry name" value="TrHb1_N"/>
    <property type="match status" value="1"/>
</dbReference>
<evidence type="ECO:0000313" key="13">
    <source>
        <dbReference type="Proteomes" id="UP001169492"/>
    </source>
</evidence>
<dbReference type="EMBL" id="JAGGJB010000001">
    <property type="protein sequence ID" value="MDN7123359.1"/>
    <property type="molecule type" value="Genomic_DNA"/>
</dbReference>
<evidence type="ECO:0000313" key="11">
    <source>
        <dbReference type="EMBL" id="MDN7128916.1"/>
    </source>
</evidence>
<organism evidence="10 13">
    <name type="scientific">Pseudidiomarina terrestris</name>
    <dbReference type="NCBI Taxonomy" id="2820060"/>
    <lineage>
        <taxon>Bacteria</taxon>
        <taxon>Pseudomonadati</taxon>
        <taxon>Pseudomonadota</taxon>
        <taxon>Gammaproteobacteria</taxon>
        <taxon>Alteromonadales</taxon>
        <taxon>Idiomarinaceae</taxon>
        <taxon>Pseudidiomarina</taxon>
    </lineage>
</organism>
<dbReference type="InterPro" id="IPR016339">
    <property type="entry name" value="Hemoglobin_trunc_I"/>
</dbReference>
<evidence type="ECO:0000256" key="7">
    <source>
        <dbReference type="PIRSR" id="PIRSR002030-1"/>
    </source>
</evidence>
<dbReference type="GO" id="GO:0046872">
    <property type="term" value="F:metal ion binding"/>
    <property type="evidence" value="ECO:0007669"/>
    <property type="project" value="UniProtKB-UniRule"/>
</dbReference>
<name>A0AAW7QUF2_9GAMM</name>
<dbReference type="InterPro" id="IPR001486">
    <property type="entry name" value="Hemoglobin_trunc"/>
</dbReference>
<evidence type="ECO:0000256" key="9">
    <source>
        <dbReference type="SAM" id="SignalP"/>
    </source>
</evidence>
<dbReference type="GO" id="GO:0019825">
    <property type="term" value="F:oxygen binding"/>
    <property type="evidence" value="ECO:0007669"/>
    <property type="project" value="InterPro"/>
</dbReference>
<sequence length="141" mass="15466">MKHLVALLVLCAVNIAPSLAQAKSDTLYQELGAQQGISDLMTTFVLEIAEDERVIHHFENVDIDRFHRMLSLHLCELTGGPCTYTGADMVEVHRGMAITRAEFNAVVEDLIAAMEAEGVPTATQNKLLARLAELHGEIVAR</sequence>
<dbReference type="InterPro" id="IPR012292">
    <property type="entry name" value="Globin/Proto"/>
</dbReference>
<keyword evidence="6" id="KW-0561">Oxygen transport</keyword>
<keyword evidence="9" id="KW-0732">Signal</keyword>
<keyword evidence="5 6" id="KW-0408">Iron</keyword>
<dbReference type="InterPro" id="IPR009050">
    <property type="entry name" value="Globin-like_sf"/>
</dbReference>
<gene>
    <name evidence="10" type="ORF">J6I90_00515</name>
    <name evidence="11" type="ORF">J6I92_03390</name>
</gene>
<dbReference type="Proteomes" id="UP001169491">
    <property type="component" value="Unassembled WGS sequence"/>
</dbReference>
<keyword evidence="12" id="KW-1185">Reference proteome</keyword>
<dbReference type="EMBL" id="JAGGJC010000001">
    <property type="protein sequence ID" value="MDN7128916.1"/>
    <property type="molecule type" value="Genomic_DNA"/>
</dbReference>
<dbReference type="Proteomes" id="UP001169492">
    <property type="component" value="Unassembled WGS sequence"/>
</dbReference>
<dbReference type="AlphaFoldDB" id="A0AAW7QUF2"/>
<comment type="caution">
    <text evidence="10">The sequence shown here is derived from an EMBL/GenBank/DDBJ whole genome shotgun (WGS) entry which is preliminary data.</text>
</comment>
<dbReference type="GO" id="GO:0020037">
    <property type="term" value="F:heme binding"/>
    <property type="evidence" value="ECO:0007669"/>
    <property type="project" value="InterPro"/>
</dbReference>
<comment type="similarity">
    <text evidence="1 6">Belongs to the truncated hemoglobin family. Group I subfamily.</text>
</comment>
<feature type="signal peptide" evidence="9">
    <location>
        <begin position="1"/>
        <end position="22"/>
    </location>
</feature>
<protein>
    <recommendedName>
        <fullName evidence="6">Group 1 truncated hemoglobin</fullName>
    </recommendedName>
</protein>
<dbReference type="SUPFAM" id="SSF46458">
    <property type="entry name" value="Globin-like"/>
    <property type="match status" value="1"/>
</dbReference>
<proteinExistence type="inferred from homology"/>
<feature type="chain" id="PRO_5043913936" description="Group 1 truncated hemoglobin" evidence="9">
    <location>
        <begin position="23"/>
        <end position="141"/>
    </location>
</feature>
<evidence type="ECO:0000256" key="5">
    <source>
        <dbReference type="ARBA" id="ARBA00023004"/>
    </source>
</evidence>
<accession>A0AAW7QUF2</accession>
<evidence type="ECO:0000256" key="6">
    <source>
        <dbReference type="PIRNR" id="PIRNR002030"/>
    </source>
</evidence>
<evidence type="ECO:0000313" key="10">
    <source>
        <dbReference type="EMBL" id="MDN7123359.1"/>
    </source>
</evidence>
<dbReference type="GO" id="GO:0005344">
    <property type="term" value="F:oxygen carrier activity"/>
    <property type="evidence" value="ECO:0007669"/>
    <property type="project" value="UniProtKB-UniRule"/>
</dbReference>
<keyword evidence="4 6" id="KW-0479">Metal-binding</keyword>
<dbReference type="PIRSF" id="PIRSF002030">
    <property type="entry name" value="Globin_Protozoa/Cyanobacteria"/>
    <property type="match status" value="1"/>
</dbReference>
<evidence type="ECO:0000256" key="4">
    <source>
        <dbReference type="ARBA" id="ARBA00022723"/>
    </source>
</evidence>
<evidence type="ECO:0000256" key="8">
    <source>
        <dbReference type="PIRSR" id="PIRSR601486-1"/>
    </source>
</evidence>
<keyword evidence="3 6" id="KW-0349">Heme</keyword>
<feature type="binding site" description="distal binding residue" evidence="8">
    <location>
        <position position="93"/>
    </location>
    <ligand>
        <name>heme</name>
        <dbReference type="ChEBI" id="CHEBI:30413"/>
    </ligand>
    <ligandPart>
        <name>Fe</name>
        <dbReference type="ChEBI" id="CHEBI:18248"/>
    </ligandPart>
</feature>
<dbReference type="Gene3D" id="1.10.490.10">
    <property type="entry name" value="Globins"/>
    <property type="match status" value="1"/>
</dbReference>
<comment type="cofactor">
    <cofactor evidence="7">
        <name>heme</name>
        <dbReference type="ChEBI" id="CHEBI:30413"/>
    </cofactor>
    <text evidence="7">Binds 1 heme group per subunit.</text>
</comment>
<dbReference type="Pfam" id="PF01152">
    <property type="entry name" value="Bac_globin"/>
    <property type="match status" value="1"/>
</dbReference>